<evidence type="ECO:0000313" key="2">
    <source>
        <dbReference type="Proteomes" id="UP000054097"/>
    </source>
</evidence>
<accession>A0A0C2X895</accession>
<reference evidence="1 2" key="1">
    <citation type="submission" date="2014-04" db="EMBL/GenBank/DDBJ databases">
        <authorList>
            <consortium name="DOE Joint Genome Institute"/>
            <person name="Kuo A."/>
            <person name="Zuccaro A."/>
            <person name="Kohler A."/>
            <person name="Nagy L.G."/>
            <person name="Floudas D."/>
            <person name="Copeland A."/>
            <person name="Barry K.W."/>
            <person name="Cichocki N."/>
            <person name="Veneault-Fourrey C."/>
            <person name="LaButti K."/>
            <person name="Lindquist E.A."/>
            <person name="Lipzen A."/>
            <person name="Lundell T."/>
            <person name="Morin E."/>
            <person name="Murat C."/>
            <person name="Sun H."/>
            <person name="Tunlid A."/>
            <person name="Henrissat B."/>
            <person name="Grigoriev I.V."/>
            <person name="Hibbett D.S."/>
            <person name="Martin F."/>
            <person name="Nordberg H.P."/>
            <person name="Cantor M.N."/>
            <person name="Hua S.X."/>
        </authorList>
    </citation>
    <scope>NUCLEOTIDE SEQUENCE [LARGE SCALE GENOMIC DNA]</scope>
    <source>
        <strain evidence="1 2">MAFF 305830</strain>
    </source>
</reference>
<reference evidence="2" key="2">
    <citation type="submission" date="2015-01" db="EMBL/GenBank/DDBJ databases">
        <title>Evolutionary Origins and Diversification of the Mycorrhizal Mutualists.</title>
        <authorList>
            <consortium name="DOE Joint Genome Institute"/>
            <consortium name="Mycorrhizal Genomics Consortium"/>
            <person name="Kohler A."/>
            <person name="Kuo A."/>
            <person name="Nagy L.G."/>
            <person name="Floudas D."/>
            <person name="Copeland A."/>
            <person name="Barry K.W."/>
            <person name="Cichocki N."/>
            <person name="Veneault-Fourrey C."/>
            <person name="LaButti K."/>
            <person name="Lindquist E.A."/>
            <person name="Lipzen A."/>
            <person name="Lundell T."/>
            <person name="Morin E."/>
            <person name="Murat C."/>
            <person name="Riley R."/>
            <person name="Ohm R."/>
            <person name="Sun H."/>
            <person name="Tunlid A."/>
            <person name="Henrissat B."/>
            <person name="Grigoriev I.V."/>
            <person name="Hibbett D.S."/>
            <person name="Martin F."/>
        </authorList>
    </citation>
    <scope>NUCLEOTIDE SEQUENCE [LARGE SCALE GENOMIC DNA]</scope>
    <source>
        <strain evidence="2">MAFF 305830</strain>
    </source>
</reference>
<dbReference type="Proteomes" id="UP000054097">
    <property type="component" value="Unassembled WGS sequence"/>
</dbReference>
<proteinExistence type="predicted"/>
<protein>
    <submittedName>
        <fullName evidence="1">Uncharacterized protein</fullName>
    </submittedName>
</protein>
<evidence type="ECO:0000313" key="1">
    <source>
        <dbReference type="EMBL" id="KIM34288.1"/>
    </source>
</evidence>
<organism evidence="1 2">
    <name type="scientific">Serendipita vermifera MAFF 305830</name>
    <dbReference type="NCBI Taxonomy" id="933852"/>
    <lineage>
        <taxon>Eukaryota</taxon>
        <taxon>Fungi</taxon>
        <taxon>Dikarya</taxon>
        <taxon>Basidiomycota</taxon>
        <taxon>Agaricomycotina</taxon>
        <taxon>Agaricomycetes</taxon>
        <taxon>Sebacinales</taxon>
        <taxon>Serendipitaceae</taxon>
        <taxon>Serendipita</taxon>
    </lineage>
</organism>
<keyword evidence="2" id="KW-1185">Reference proteome</keyword>
<dbReference type="AlphaFoldDB" id="A0A0C2X895"/>
<dbReference type="OrthoDB" id="3358869at2759"/>
<gene>
    <name evidence="1" type="ORF">M408DRAFT_59762</name>
</gene>
<name>A0A0C2X895_SERVB</name>
<sequence>MSVNASTLAKKEHYYTQLAQSMEELVQATTKFQALMDKAVQQHKAMSSMTVWHVSQFMAVSKLVDQEAEREQQENADRSD</sequence>
<dbReference type="EMBL" id="KN824277">
    <property type="protein sequence ID" value="KIM34288.1"/>
    <property type="molecule type" value="Genomic_DNA"/>
</dbReference>
<dbReference type="HOGENOM" id="CLU_2655392_0_0_1"/>